<evidence type="ECO:0000256" key="7">
    <source>
        <dbReference type="HAMAP-Rule" id="MF_00501"/>
    </source>
</evidence>
<accession>A0A0G0XL98</accession>
<dbReference type="InterPro" id="IPR034704">
    <property type="entry name" value="Ribosomal_bL28/bL31-like_sf"/>
</dbReference>
<dbReference type="Gene3D" id="4.10.830.30">
    <property type="entry name" value="Ribosomal protein L31"/>
    <property type="match status" value="1"/>
</dbReference>
<dbReference type="PANTHER" id="PTHR33280:SF1">
    <property type="entry name" value="LARGE RIBOSOMAL SUBUNIT PROTEIN BL31C"/>
    <property type="match status" value="1"/>
</dbReference>
<dbReference type="PANTHER" id="PTHR33280">
    <property type="entry name" value="50S RIBOSOMAL PROTEIN L31, CHLOROPLASTIC"/>
    <property type="match status" value="1"/>
</dbReference>
<keyword evidence="2 7" id="KW-0699">rRNA-binding</keyword>
<dbReference type="GO" id="GO:0005840">
    <property type="term" value="C:ribosome"/>
    <property type="evidence" value="ECO:0007669"/>
    <property type="project" value="UniProtKB-KW"/>
</dbReference>
<name>A0A0G0XL98_9BACT</name>
<protein>
    <recommendedName>
        <fullName evidence="6 7">Large ribosomal subunit protein bL31</fullName>
    </recommendedName>
</protein>
<feature type="binding site" evidence="7">
    <location>
        <position position="19"/>
    </location>
    <ligand>
        <name>Zn(2+)</name>
        <dbReference type="ChEBI" id="CHEBI:29105"/>
    </ligand>
</feature>
<dbReference type="NCBIfam" id="NF000612">
    <property type="entry name" value="PRK00019.1"/>
    <property type="match status" value="1"/>
</dbReference>
<gene>
    <name evidence="7" type="primary">rpmE</name>
    <name evidence="8" type="ORF">UU84_C0045G0005</name>
</gene>
<comment type="function">
    <text evidence="7">Binds the 23S rRNA.</text>
</comment>
<evidence type="ECO:0000313" key="8">
    <source>
        <dbReference type="EMBL" id="KKS25217.1"/>
    </source>
</evidence>
<feature type="binding site" evidence="7">
    <location>
        <position position="17"/>
    </location>
    <ligand>
        <name>Zn(2+)</name>
        <dbReference type="ChEBI" id="CHEBI:29105"/>
    </ligand>
</feature>
<evidence type="ECO:0000256" key="1">
    <source>
        <dbReference type="ARBA" id="ARBA00009296"/>
    </source>
</evidence>
<dbReference type="GO" id="GO:0006412">
    <property type="term" value="P:translation"/>
    <property type="evidence" value="ECO:0007669"/>
    <property type="project" value="UniProtKB-UniRule"/>
</dbReference>
<evidence type="ECO:0000313" key="9">
    <source>
        <dbReference type="Proteomes" id="UP000033859"/>
    </source>
</evidence>
<keyword evidence="3 7" id="KW-0694">RNA-binding</keyword>
<dbReference type="Proteomes" id="UP000033859">
    <property type="component" value="Unassembled WGS sequence"/>
</dbReference>
<dbReference type="PROSITE" id="PS01143">
    <property type="entry name" value="RIBOSOMAL_L31"/>
    <property type="match status" value="1"/>
</dbReference>
<organism evidence="8 9">
    <name type="scientific">Candidatus Yanofskybacteria bacterium GW2011_GWC2_41_9</name>
    <dbReference type="NCBI Taxonomy" id="1619029"/>
    <lineage>
        <taxon>Bacteria</taxon>
        <taxon>Candidatus Yanofskyibacteriota</taxon>
    </lineage>
</organism>
<dbReference type="HAMAP" id="MF_00501">
    <property type="entry name" value="Ribosomal_bL31_1"/>
    <property type="match status" value="1"/>
</dbReference>
<dbReference type="NCBIfam" id="TIGR00105">
    <property type="entry name" value="L31"/>
    <property type="match status" value="1"/>
</dbReference>
<dbReference type="GO" id="GO:0046872">
    <property type="term" value="F:metal ion binding"/>
    <property type="evidence" value="ECO:0007669"/>
    <property type="project" value="UniProtKB-KW"/>
</dbReference>
<dbReference type="GO" id="GO:1990904">
    <property type="term" value="C:ribonucleoprotein complex"/>
    <property type="evidence" value="ECO:0007669"/>
    <property type="project" value="UniProtKB-KW"/>
</dbReference>
<sequence>MKKEIHPKYFTDAKVSCACGNKFTVGSTMEKIHVEICSACHPFYTGGDKTIDAAGRVHKFKARQAKATPKSPKPKK</sequence>
<keyword evidence="7" id="KW-0862">Zinc</keyword>
<comment type="cofactor">
    <cofactor evidence="7">
        <name>Zn(2+)</name>
        <dbReference type="ChEBI" id="CHEBI:29105"/>
    </cofactor>
    <text evidence="7">Binds 1 zinc ion per subunit.</text>
</comment>
<dbReference type="GO" id="GO:0019843">
    <property type="term" value="F:rRNA binding"/>
    <property type="evidence" value="ECO:0007669"/>
    <property type="project" value="UniProtKB-KW"/>
</dbReference>
<dbReference type="EMBL" id="LCCE01000045">
    <property type="protein sequence ID" value="KKS25217.1"/>
    <property type="molecule type" value="Genomic_DNA"/>
</dbReference>
<dbReference type="InterPro" id="IPR002150">
    <property type="entry name" value="Ribosomal_bL31"/>
</dbReference>
<dbReference type="SUPFAM" id="SSF143800">
    <property type="entry name" value="L28p-like"/>
    <property type="match status" value="1"/>
</dbReference>
<evidence type="ECO:0000256" key="6">
    <source>
        <dbReference type="ARBA" id="ARBA00035687"/>
    </source>
</evidence>
<dbReference type="PRINTS" id="PR01249">
    <property type="entry name" value="RIBOSOMALL31"/>
</dbReference>
<dbReference type="PATRIC" id="fig|1619029.3.peg.679"/>
<reference evidence="8 9" key="1">
    <citation type="journal article" date="2015" name="Nature">
        <title>rRNA introns, odd ribosomes, and small enigmatic genomes across a large radiation of phyla.</title>
        <authorList>
            <person name="Brown C.T."/>
            <person name="Hug L.A."/>
            <person name="Thomas B.C."/>
            <person name="Sharon I."/>
            <person name="Castelle C.J."/>
            <person name="Singh A."/>
            <person name="Wilkins M.J."/>
            <person name="Williams K.H."/>
            <person name="Banfield J.F."/>
        </authorList>
    </citation>
    <scope>NUCLEOTIDE SEQUENCE [LARGE SCALE GENOMIC DNA]</scope>
</reference>
<proteinExistence type="inferred from homology"/>
<keyword evidence="7" id="KW-0479">Metal-binding</keyword>
<comment type="caution">
    <text evidence="8">The sequence shown here is derived from an EMBL/GenBank/DDBJ whole genome shotgun (WGS) entry which is preliminary data.</text>
</comment>
<evidence type="ECO:0000256" key="3">
    <source>
        <dbReference type="ARBA" id="ARBA00022884"/>
    </source>
</evidence>
<evidence type="ECO:0000256" key="4">
    <source>
        <dbReference type="ARBA" id="ARBA00022980"/>
    </source>
</evidence>
<dbReference type="GO" id="GO:0003735">
    <property type="term" value="F:structural constituent of ribosome"/>
    <property type="evidence" value="ECO:0007669"/>
    <property type="project" value="InterPro"/>
</dbReference>
<dbReference type="AlphaFoldDB" id="A0A0G0XL98"/>
<feature type="binding site" evidence="7">
    <location>
        <position position="40"/>
    </location>
    <ligand>
        <name>Zn(2+)</name>
        <dbReference type="ChEBI" id="CHEBI:29105"/>
    </ligand>
</feature>
<evidence type="ECO:0000256" key="5">
    <source>
        <dbReference type="ARBA" id="ARBA00023274"/>
    </source>
</evidence>
<keyword evidence="5 7" id="KW-0687">Ribonucleoprotein</keyword>
<evidence type="ECO:0000256" key="2">
    <source>
        <dbReference type="ARBA" id="ARBA00022730"/>
    </source>
</evidence>
<comment type="subunit">
    <text evidence="7">Part of the 50S ribosomal subunit.</text>
</comment>
<comment type="similarity">
    <text evidence="1 7">Belongs to the bacterial ribosomal protein bL31 family. Type A subfamily.</text>
</comment>
<dbReference type="InterPro" id="IPR042105">
    <property type="entry name" value="Ribosomal_bL31_sf"/>
</dbReference>
<feature type="binding site" evidence="7">
    <location>
        <position position="37"/>
    </location>
    <ligand>
        <name>Zn(2+)</name>
        <dbReference type="ChEBI" id="CHEBI:29105"/>
    </ligand>
</feature>
<keyword evidence="4 7" id="KW-0689">Ribosomal protein</keyword>
<dbReference type="InterPro" id="IPR027491">
    <property type="entry name" value="Ribosomal_bL31_A"/>
</dbReference>
<dbReference type="Pfam" id="PF01197">
    <property type="entry name" value="Ribosomal_L31"/>
    <property type="match status" value="1"/>
</dbReference>